<evidence type="ECO:0000313" key="2">
    <source>
        <dbReference type="Proteomes" id="UP000612712"/>
    </source>
</evidence>
<dbReference type="AlphaFoldDB" id="A0A8I0CQE1"/>
<gene>
    <name evidence="1" type="ORF">FHU32_002149</name>
</gene>
<accession>A0A8I0CQE1</accession>
<dbReference type="Proteomes" id="UP000612712">
    <property type="component" value="Unassembled WGS sequence"/>
</dbReference>
<sequence>MNGSDSFVVAVDTMLGTALNSIATAVSTFRAFFHLI</sequence>
<reference evidence="1" key="1">
    <citation type="submission" date="2020-08" db="EMBL/GenBank/DDBJ databases">
        <title>Sequencing the genomes of 1000 actinobacteria strains.</title>
        <authorList>
            <person name="Klenk H.-P."/>
        </authorList>
    </citation>
    <scope>NUCLEOTIDE SEQUENCE</scope>
    <source>
        <strain evidence="1">DSM 20582</strain>
    </source>
</reference>
<comment type="caution">
    <text evidence="1">The sequence shown here is derived from an EMBL/GenBank/DDBJ whole genome shotgun (WGS) entry which is preliminary data.</text>
</comment>
<proteinExistence type="predicted"/>
<dbReference type="EMBL" id="JACHWT010000011">
    <property type="protein sequence ID" value="MBB3116896.1"/>
    <property type="molecule type" value="Genomic_DNA"/>
</dbReference>
<protein>
    <submittedName>
        <fullName evidence="1">Uncharacterized protein</fullName>
    </submittedName>
</protein>
<name>A0A8I0CQE1_9CORY</name>
<organism evidence="1 2">
    <name type="scientific">Corynebacterium bovis DSM 20582 = CIP 54.80</name>
    <dbReference type="NCBI Taxonomy" id="927655"/>
    <lineage>
        <taxon>Bacteria</taxon>
        <taxon>Bacillati</taxon>
        <taxon>Actinomycetota</taxon>
        <taxon>Actinomycetes</taxon>
        <taxon>Mycobacteriales</taxon>
        <taxon>Corynebacteriaceae</taxon>
        <taxon>Corynebacterium</taxon>
    </lineage>
</organism>
<evidence type="ECO:0000313" key="1">
    <source>
        <dbReference type="EMBL" id="MBB3116896.1"/>
    </source>
</evidence>